<comment type="caution">
    <text evidence="1">The sequence shown here is derived from an EMBL/GenBank/DDBJ whole genome shotgun (WGS) entry which is preliminary data.</text>
</comment>
<proteinExistence type="predicted"/>
<gene>
    <name evidence="1" type="ORF">KPL71_023185</name>
</gene>
<evidence type="ECO:0000313" key="2">
    <source>
        <dbReference type="Proteomes" id="UP000829398"/>
    </source>
</evidence>
<evidence type="ECO:0000313" key="1">
    <source>
        <dbReference type="EMBL" id="KAH9696511.1"/>
    </source>
</evidence>
<organism evidence="1 2">
    <name type="scientific">Citrus sinensis</name>
    <name type="common">Sweet orange</name>
    <name type="synonym">Citrus aurantium var. sinensis</name>
    <dbReference type="NCBI Taxonomy" id="2711"/>
    <lineage>
        <taxon>Eukaryota</taxon>
        <taxon>Viridiplantae</taxon>
        <taxon>Streptophyta</taxon>
        <taxon>Embryophyta</taxon>
        <taxon>Tracheophyta</taxon>
        <taxon>Spermatophyta</taxon>
        <taxon>Magnoliopsida</taxon>
        <taxon>eudicotyledons</taxon>
        <taxon>Gunneridae</taxon>
        <taxon>Pentapetalae</taxon>
        <taxon>rosids</taxon>
        <taxon>malvids</taxon>
        <taxon>Sapindales</taxon>
        <taxon>Rutaceae</taxon>
        <taxon>Aurantioideae</taxon>
        <taxon>Citrus</taxon>
    </lineage>
</organism>
<keyword evidence="2" id="KW-1185">Reference proteome</keyword>
<name>A0ACB8IHY6_CITSI</name>
<protein>
    <submittedName>
        <fullName evidence="1">Uncharacterized protein</fullName>
    </submittedName>
</protein>
<accession>A0ACB8IHY6</accession>
<reference evidence="2" key="1">
    <citation type="journal article" date="2023" name="Hortic. Res.">
        <title>A chromosome-level phased genome enabling allele-level studies in sweet orange: a case study on citrus Huanglongbing tolerance.</title>
        <authorList>
            <person name="Wu B."/>
            <person name="Yu Q."/>
            <person name="Deng Z."/>
            <person name="Duan Y."/>
            <person name="Luo F."/>
            <person name="Gmitter F. Jr."/>
        </authorList>
    </citation>
    <scope>NUCLEOTIDE SEQUENCE [LARGE SCALE GENOMIC DNA]</scope>
    <source>
        <strain evidence="2">cv. Valencia</strain>
    </source>
</reference>
<dbReference type="EMBL" id="CM039177">
    <property type="protein sequence ID" value="KAH9696511.1"/>
    <property type="molecule type" value="Genomic_DNA"/>
</dbReference>
<sequence>MASASSSRSFHFTSISISALTCNLLSSCPHTRKPTTSISQNEPSYPTTTAKLKESLLLTVKDRASLKKFLKEMCKSSGEGDVNIITPNEALCIFDYMLHMHPSSPPVTSFNILFGCLAKTKHYDTVFLLFKRLNSTGLFPDLYTYNILINCFCKIGRVSSGFVIFGRILPSCFTPDAVTFTSLIKVST</sequence>
<dbReference type="Proteomes" id="UP000829398">
    <property type="component" value="Chromosome 8"/>
</dbReference>